<feature type="compositionally biased region" description="Low complexity" evidence="4">
    <location>
        <begin position="26"/>
        <end position="37"/>
    </location>
</feature>
<dbReference type="SMART" id="SM00028">
    <property type="entry name" value="TPR"/>
    <property type="match status" value="17"/>
</dbReference>
<proteinExistence type="predicted"/>
<dbReference type="Proteomes" id="UP000266841">
    <property type="component" value="Unassembled WGS sequence"/>
</dbReference>
<feature type="region of interest" description="Disordered" evidence="4">
    <location>
        <begin position="1"/>
        <end position="138"/>
    </location>
</feature>
<dbReference type="Gene3D" id="1.25.40.10">
    <property type="entry name" value="Tetratricopeptide repeat domain"/>
    <property type="match status" value="5"/>
</dbReference>
<feature type="compositionally biased region" description="Polar residues" evidence="4">
    <location>
        <begin position="443"/>
        <end position="463"/>
    </location>
</feature>
<keyword evidence="1" id="KW-0677">Repeat</keyword>
<feature type="repeat" description="TPR" evidence="3">
    <location>
        <begin position="962"/>
        <end position="995"/>
    </location>
</feature>
<evidence type="ECO:0000256" key="3">
    <source>
        <dbReference type="PROSITE-ProRule" id="PRU00339"/>
    </source>
</evidence>
<dbReference type="PANTHER" id="PTHR45641:SF19">
    <property type="entry name" value="NEPHROCYSTIN-3"/>
    <property type="match status" value="1"/>
</dbReference>
<dbReference type="PANTHER" id="PTHR45641">
    <property type="entry name" value="TETRATRICOPEPTIDE REPEAT PROTEIN (AFU_ORTHOLOGUE AFUA_6G03870)"/>
    <property type="match status" value="1"/>
</dbReference>
<feature type="compositionally biased region" description="Low complexity" evidence="4">
    <location>
        <begin position="381"/>
        <end position="405"/>
    </location>
</feature>
<feature type="region of interest" description="Disordered" evidence="4">
    <location>
        <begin position="485"/>
        <end position="504"/>
    </location>
</feature>
<feature type="compositionally biased region" description="Basic and acidic residues" evidence="4">
    <location>
        <begin position="366"/>
        <end position="377"/>
    </location>
</feature>
<protein>
    <submittedName>
        <fullName evidence="5">Uncharacterized protein</fullName>
    </submittedName>
</protein>
<keyword evidence="2 3" id="KW-0802">TPR repeat</keyword>
<feature type="compositionally biased region" description="Low complexity" evidence="4">
    <location>
        <begin position="76"/>
        <end position="90"/>
    </location>
</feature>
<organism evidence="5 6">
    <name type="scientific">Thalassiosira oceanica</name>
    <name type="common">Marine diatom</name>
    <dbReference type="NCBI Taxonomy" id="159749"/>
    <lineage>
        <taxon>Eukaryota</taxon>
        <taxon>Sar</taxon>
        <taxon>Stramenopiles</taxon>
        <taxon>Ochrophyta</taxon>
        <taxon>Bacillariophyta</taxon>
        <taxon>Coscinodiscophyceae</taxon>
        <taxon>Thalassiosirophycidae</taxon>
        <taxon>Thalassiosirales</taxon>
        <taxon>Thalassiosiraceae</taxon>
        <taxon>Thalassiosira</taxon>
    </lineage>
</organism>
<feature type="compositionally biased region" description="Low complexity" evidence="4">
    <location>
        <begin position="316"/>
        <end position="330"/>
    </location>
</feature>
<feature type="compositionally biased region" description="Basic residues" evidence="4">
    <location>
        <begin position="331"/>
        <end position="347"/>
    </location>
</feature>
<evidence type="ECO:0000256" key="1">
    <source>
        <dbReference type="ARBA" id="ARBA00022737"/>
    </source>
</evidence>
<feature type="compositionally biased region" description="Low complexity" evidence="4">
    <location>
        <begin position="104"/>
        <end position="120"/>
    </location>
</feature>
<sequence length="1544" mass="169080">MDSPDRSTKSFSLVNSLKKGGGGAANSGAVSVTSSSTMRLREGLSSGSKNSDVSRPPSSPFSSSALPLKTTRSFTSASNYQQQQASARRQVNYRNTPKHKRTPSNSSSGSGWNFSALSSSHSMDSEDPGGAGSRAGGSTVISSASTYLAGKLNSASSFDDCYASASGSGYSDAFALLNSGGGVSKSAGNTPSNIASLTGSPGRKQRAFFPTTPKRTKNTAEAHFSRQASSPRQQSPSVRAAANDNIRDVELTGGPPATPSPQKMPDPPSGRKPARPADQAASPPNPNLQQVTPNSKTVKNMIRSSSPTPKGVVEGSIRSPSPLRASSPSSRVKKMTNTLKRHIRSRSRGSGNYSDAVSRALNTPPSKDELERVDIIDNPKSVGSGRGVEVVSSPKKSMPSPNKASRLVRTVEGEPWLAKRRVRNRSPSPVRYMNETAPDISDGNASATTHDSSLQIERGSTANVEDVQRVMPSLARTTMSFDIDDAPNRVHENSGVGSGSFDSFKDREGAFDRTCEDKDDDLQSAQDSEGYYINTFAFNLFECRQFLIAMGGNASNASLATNYIRTADALCDETKYVRAIQTYYAGLGVILARVRDWIYALKSDEEQRTANGVPPTHVAQEDFVRVACDPDMNIIMLIVSSILHRAGNAHLHLCQYSEACRDYNSAQTYRSMRNKSHDLTLNDEDDMLQGRISNNLACALSKRGLLDEARSEYTRALQVKQGILEMWHKRSKQSATSIEEDGDMPLVSDITSTFHNIGLLRVKCNELKKAEKAYKQSLSLRVKKFGLDDVGVSTTLCALGGLYYQQGQYDDAFRAFKESLRIWQKHVGKKSDLVTAEHYYNIGLIFYQKGPVGKARASLVECLRLRKQLCGDNLLPVASALTLSGMINTMAGAHEEAASQLLEALEIRQQADRNEGHDLMTIQLSLGNVYQLQNKFDDAMDCYSAILSEWMGRFGSDHAKVAQVLQSIGSAYLAADKYDKAKTTLEEVLRIRRLLEPQSVEMAETLDSLGRVLYKLGDTEKAGELGEEALEVLKSAAKDNSEPILLSKVMKNLGDYYQDVEAFEDAIDAYEECQRVLVAWHGEDHASLVEVLNEIGVTRFKSEEFGVAKYSFEEHGSDVAFLKALRVMRLPQNGAQDTVIFPTLNHLGHALYKNNDLDLAAETYIESFNIQVSIITGDANDGLKEFGSKLSTIKDRISSIEQGSDQLKSLSGSLGSIANILRYIGLVIQDQGDFEAALSANKLSLSVRLCQPIRDHSAVALMAETIAISEYKRGNHSNALDYFSQALEAKKAVQGDTIDVARTVNNLANIHYSMGNLDDAMRLYSQSLDIKRICLGQESDEVVNTLNNIAHVMINAGREQDALEAYHEVLKIRQSCHGKSHLSVASTLSNMGDVYIKLGKIDIATTYFEQCIRIQKMHQGSCDERVLENLGSIYGKLGEWNKAETTFKEIIHLKRMSQGDDCSENAKILDLLAVSFIEQDRYSDAIEHLQEALRIRKFNLNEEDDEILASLNKLAFVYKSLQMTEKNVGGSILQFVLRNSADSA</sequence>
<feature type="compositionally biased region" description="Low complexity" evidence="4">
    <location>
        <begin position="225"/>
        <end position="240"/>
    </location>
</feature>
<feature type="repeat" description="TPR" evidence="3">
    <location>
        <begin position="1003"/>
        <end position="1036"/>
    </location>
</feature>
<feature type="region of interest" description="Disordered" evidence="4">
    <location>
        <begin position="428"/>
        <end position="465"/>
    </location>
</feature>
<evidence type="ECO:0000313" key="6">
    <source>
        <dbReference type="Proteomes" id="UP000266841"/>
    </source>
</evidence>
<gene>
    <name evidence="5" type="ORF">THAOC_03410</name>
</gene>
<feature type="region of interest" description="Disordered" evidence="4">
    <location>
        <begin position="174"/>
        <end position="406"/>
    </location>
</feature>
<reference evidence="5 6" key="1">
    <citation type="journal article" date="2012" name="Genome Biol.">
        <title>Genome and low-iron response of an oceanic diatom adapted to chronic iron limitation.</title>
        <authorList>
            <person name="Lommer M."/>
            <person name="Specht M."/>
            <person name="Roy A.S."/>
            <person name="Kraemer L."/>
            <person name="Andreson R."/>
            <person name="Gutowska M.A."/>
            <person name="Wolf J."/>
            <person name="Bergner S.V."/>
            <person name="Schilhabel M.B."/>
            <person name="Klostermeier U.C."/>
            <person name="Beiko R.G."/>
            <person name="Rosenstiel P."/>
            <person name="Hippler M."/>
            <person name="Laroche J."/>
        </authorList>
    </citation>
    <scope>NUCLEOTIDE SEQUENCE [LARGE SCALE GENOMIC DNA]</scope>
    <source>
        <strain evidence="5 6">CCMP1005</strain>
    </source>
</reference>
<dbReference type="Pfam" id="PF13424">
    <property type="entry name" value="TPR_12"/>
    <property type="match status" value="6"/>
</dbReference>
<evidence type="ECO:0000313" key="5">
    <source>
        <dbReference type="EMBL" id="EJK74885.1"/>
    </source>
</evidence>
<dbReference type="EMBL" id="AGNL01003286">
    <property type="protein sequence ID" value="EJK74885.1"/>
    <property type="molecule type" value="Genomic_DNA"/>
</dbReference>
<feature type="compositionally biased region" description="Low complexity" evidence="4">
    <location>
        <begin position="51"/>
        <end position="67"/>
    </location>
</feature>
<dbReference type="OrthoDB" id="10031679at2759"/>
<evidence type="ECO:0000256" key="2">
    <source>
        <dbReference type="ARBA" id="ARBA00022803"/>
    </source>
</evidence>
<evidence type="ECO:0000256" key="4">
    <source>
        <dbReference type="SAM" id="MobiDB-lite"/>
    </source>
</evidence>
<dbReference type="eggNOG" id="KOG1840">
    <property type="taxonomic scope" value="Eukaryota"/>
</dbReference>
<feature type="compositionally biased region" description="Polar residues" evidence="4">
    <location>
        <begin position="186"/>
        <end position="199"/>
    </location>
</feature>
<feature type="compositionally biased region" description="Pro residues" evidence="4">
    <location>
        <begin position="256"/>
        <end position="270"/>
    </location>
</feature>
<feature type="repeat" description="TPR" evidence="3">
    <location>
        <begin position="793"/>
        <end position="826"/>
    </location>
</feature>
<feature type="compositionally biased region" description="Polar residues" evidence="4">
    <location>
        <begin position="287"/>
        <end position="308"/>
    </location>
</feature>
<feature type="repeat" description="TPR" evidence="3">
    <location>
        <begin position="1385"/>
        <end position="1418"/>
    </location>
</feature>
<feature type="compositionally biased region" description="Polar residues" evidence="4">
    <location>
        <begin position="348"/>
        <end position="365"/>
    </location>
</feature>
<accession>K0TBK4</accession>
<dbReference type="InterPro" id="IPR019734">
    <property type="entry name" value="TPR_rpt"/>
</dbReference>
<dbReference type="InterPro" id="IPR011990">
    <property type="entry name" value="TPR-like_helical_dom_sf"/>
</dbReference>
<name>K0TBK4_THAOC</name>
<comment type="caution">
    <text evidence="5">The sequence shown here is derived from an EMBL/GenBank/DDBJ whole genome shotgun (WGS) entry which is preliminary data.</text>
</comment>
<dbReference type="PROSITE" id="PS50005">
    <property type="entry name" value="TPR"/>
    <property type="match status" value="6"/>
</dbReference>
<dbReference type="SUPFAM" id="SSF48452">
    <property type="entry name" value="TPR-like"/>
    <property type="match status" value="5"/>
</dbReference>
<feature type="repeat" description="TPR" evidence="3">
    <location>
        <begin position="1424"/>
        <end position="1457"/>
    </location>
</feature>
<keyword evidence="6" id="KW-1185">Reference proteome</keyword>
<feature type="repeat" description="TPR" evidence="3">
    <location>
        <begin position="1466"/>
        <end position="1499"/>
    </location>
</feature>